<evidence type="ECO:0000256" key="1">
    <source>
        <dbReference type="SAM" id="SignalP"/>
    </source>
</evidence>
<organism evidence="2 3">
    <name type="scientific">Pseudonocardia zijingensis</name>
    <dbReference type="NCBI Taxonomy" id="153376"/>
    <lineage>
        <taxon>Bacteria</taxon>
        <taxon>Bacillati</taxon>
        <taxon>Actinomycetota</taxon>
        <taxon>Actinomycetes</taxon>
        <taxon>Pseudonocardiales</taxon>
        <taxon>Pseudonocardiaceae</taxon>
        <taxon>Pseudonocardia</taxon>
    </lineage>
</organism>
<evidence type="ECO:0000313" key="3">
    <source>
        <dbReference type="Proteomes" id="UP001499967"/>
    </source>
</evidence>
<accession>A0ABN1PKW4</accession>
<keyword evidence="1" id="KW-0732">Signal</keyword>
<evidence type="ECO:0008006" key="4">
    <source>
        <dbReference type="Google" id="ProtNLM"/>
    </source>
</evidence>
<gene>
    <name evidence="2" type="ORF">GCM10009559_16650</name>
</gene>
<comment type="caution">
    <text evidence="2">The sequence shown here is derived from an EMBL/GenBank/DDBJ whole genome shotgun (WGS) entry which is preliminary data.</text>
</comment>
<name>A0ABN1PKW4_9PSEU</name>
<dbReference type="EMBL" id="BAAAHP010000047">
    <property type="protein sequence ID" value="GAA0929731.1"/>
    <property type="molecule type" value="Genomic_DNA"/>
</dbReference>
<keyword evidence="3" id="KW-1185">Reference proteome</keyword>
<sequence>MFRGAVLAGLSALLAAVGHAAGGGEVPELAALVPGLPLLAWAFTGTASRCRGPVATVAVLAVGQFVLHSTLELVHPSHPGPSMLATHAAATLVTAYALRHADRGVEALAAALRRVLPRRVTPPPADRPLPVLAVPGPAVPARLARAFVVAHARRGPPVTC</sequence>
<feature type="chain" id="PRO_5047513256" description="MFS transporter" evidence="1">
    <location>
        <begin position="21"/>
        <end position="160"/>
    </location>
</feature>
<dbReference type="Proteomes" id="UP001499967">
    <property type="component" value="Unassembled WGS sequence"/>
</dbReference>
<feature type="signal peptide" evidence="1">
    <location>
        <begin position="1"/>
        <end position="20"/>
    </location>
</feature>
<reference evidence="2 3" key="1">
    <citation type="journal article" date="2019" name="Int. J. Syst. Evol. Microbiol.">
        <title>The Global Catalogue of Microorganisms (GCM) 10K type strain sequencing project: providing services to taxonomists for standard genome sequencing and annotation.</title>
        <authorList>
            <consortium name="The Broad Institute Genomics Platform"/>
            <consortium name="The Broad Institute Genome Sequencing Center for Infectious Disease"/>
            <person name="Wu L."/>
            <person name="Ma J."/>
        </authorList>
    </citation>
    <scope>NUCLEOTIDE SEQUENCE [LARGE SCALE GENOMIC DNA]</scope>
    <source>
        <strain evidence="2 3">JCM 11117</strain>
    </source>
</reference>
<evidence type="ECO:0000313" key="2">
    <source>
        <dbReference type="EMBL" id="GAA0929731.1"/>
    </source>
</evidence>
<proteinExistence type="predicted"/>
<protein>
    <recommendedName>
        <fullName evidence="4">MFS transporter</fullName>
    </recommendedName>
</protein>